<reference evidence="3" key="1">
    <citation type="submission" date="2023-06" db="EMBL/GenBank/DDBJ databases">
        <title>Genomic analysis of the entomopathogenic nematode Steinernema hermaphroditum.</title>
        <authorList>
            <person name="Schwarz E.M."/>
            <person name="Heppert J.K."/>
            <person name="Baniya A."/>
            <person name="Schwartz H.T."/>
            <person name="Tan C.-H."/>
            <person name="Antoshechkin I."/>
            <person name="Sternberg P.W."/>
            <person name="Goodrich-Blair H."/>
            <person name="Dillman A.R."/>
        </authorList>
    </citation>
    <scope>NUCLEOTIDE SEQUENCE</scope>
    <source>
        <strain evidence="3">PS9179</strain>
        <tissue evidence="3">Whole animal</tissue>
    </source>
</reference>
<evidence type="ECO:0000259" key="2">
    <source>
        <dbReference type="Pfam" id="PF00079"/>
    </source>
</evidence>
<sequence>MDSVPYAFCEDVLERLSRDNLYTMAKLSGQWGNAAQRFFEKRITFKITISKDDEGWWYALLDENTRDVENIPHSHEEFLSMDRRHSTEFFDRNTKPTPFYLPHEKTKEVNMMSMSKKRFHFRAEDDFNVLKMPFTGDHFSMFFVLPNEIRNISAFLSETDSLRLIKSMQSLSSTLLNARQISLMSTVLRIWLFPVLFKKPSLMCTKRASKRRLSLRQSVPGQGKRNEPQEFFADHPFLYLIVDGVTGCVVFAGMYT</sequence>
<dbReference type="InterPro" id="IPR023795">
    <property type="entry name" value="Serpin_CS"/>
</dbReference>
<name>A0AA39MBM6_9BILA</name>
<dbReference type="Gene3D" id="2.30.39.10">
    <property type="entry name" value="Alpha-1-antitrypsin, domain 1"/>
    <property type="match status" value="2"/>
</dbReference>
<evidence type="ECO:0000256" key="1">
    <source>
        <dbReference type="ARBA" id="ARBA00009500"/>
    </source>
</evidence>
<dbReference type="GO" id="GO:0004867">
    <property type="term" value="F:serine-type endopeptidase inhibitor activity"/>
    <property type="evidence" value="ECO:0007669"/>
    <property type="project" value="InterPro"/>
</dbReference>
<keyword evidence="4" id="KW-1185">Reference proteome</keyword>
<dbReference type="InterPro" id="IPR000215">
    <property type="entry name" value="Serpin_fam"/>
</dbReference>
<dbReference type="Proteomes" id="UP001175271">
    <property type="component" value="Unassembled WGS sequence"/>
</dbReference>
<comment type="similarity">
    <text evidence="1">Belongs to the serpin family.</text>
</comment>
<organism evidence="3 4">
    <name type="scientific">Steinernema hermaphroditum</name>
    <dbReference type="NCBI Taxonomy" id="289476"/>
    <lineage>
        <taxon>Eukaryota</taxon>
        <taxon>Metazoa</taxon>
        <taxon>Ecdysozoa</taxon>
        <taxon>Nematoda</taxon>
        <taxon>Chromadorea</taxon>
        <taxon>Rhabditida</taxon>
        <taxon>Tylenchina</taxon>
        <taxon>Panagrolaimomorpha</taxon>
        <taxon>Strongyloidoidea</taxon>
        <taxon>Steinernematidae</taxon>
        <taxon>Steinernema</taxon>
    </lineage>
</organism>
<dbReference type="Pfam" id="PF00079">
    <property type="entry name" value="Serpin"/>
    <property type="match status" value="1"/>
</dbReference>
<proteinExistence type="inferred from homology"/>
<protein>
    <recommendedName>
        <fullName evidence="2">Serpin domain-containing protein</fullName>
    </recommendedName>
</protein>
<dbReference type="PANTHER" id="PTHR11461">
    <property type="entry name" value="SERINE PROTEASE INHIBITOR, SERPIN"/>
    <property type="match status" value="1"/>
</dbReference>
<dbReference type="EMBL" id="JAUCMV010000001">
    <property type="protein sequence ID" value="KAK0427744.1"/>
    <property type="molecule type" value="Genomic_DNA"/>
</dbReference>
<dbReference type="AlphaFoldDB" id="A0AA39MBM6"/>
<dbReference type="InterPro" id="IPR023796">
    <property type="entry name" value="Serpin_dom"/>
</dbReference>
<dbReference type="PROSITE" id="PS00284">
    <property type="entry name" value="SERPIN"/>
    <property type="match status" value="1"/>
</dbReference>
<gene>
    <name evidence="3" type="ORF">QR680_010403</name>
</gene>
<evidence type="ECO:0000313" key="4">
    <source>
        <dbReference type="Proteomes" id="UP001175271"/>
    </source>
</evidence>
<feature type="domain" description="Serpin" evidence="2">
    <location>
        <begin position="87"/>
        <end position="170"/>
    </location>
</feature>
<dbReference type="SUPFAM" id="SSF56574">
    <property type="entry name" value="Serpins"/>
    <property type="match status" value="1"/>
</dbReference>
<accession>A0AA39MBM6</accession>
<dbReference type="InterPro" id="IPR042185">
    <property type="entry name" value="Serpin_sf_2"/>
</dbReference>
<comment type="caution">
    <text evidence="3">The sequence shown here is derived from an EMBL/GenBank/DDBJ whole genome shotgun (WGS) entry which is preliminary data.</text>
</comment>
<dbReference type="InterPro" id="IPR036186">
    <property type="entry name" value="Serpin_sf"/>
</dbReference>
<dbReference type="GO" id="GO:0005615">
    <property type="term" value="C:extracellular space"/>
    <property type="evidence" value="ECO:0007669"/>
    <property type="project" value="InterPro"/>
</dbReference>
<dbReference type="PANTHER" id="PTHR11461:SF211">
    <property type="entry name" value="GH10112P-RELATED"/>
    <property type="match status" value="1"/>
</dbReference>
<evidence type="ECO:0000313" key="3">
    <source>
        <dbReference type="EMBL" id="KAK0427744.1"/>
    </source>
</evidence>